<evidence type="ECO:0000313" key="3">
    <source>
        <dbReference type="EMBL" id="KAE9545617.1"/>
    </source>
</evidence>
<proteinExistence type="predicted"/>
<dbReference type="Proteomes" id="UP000475862">
    <property type="component" value="Unassembled WGS sequence"/>
</dbReference>
<gene>
    <name evidence="3" type="ORF">AGLY_001160</name>
</gene>
<evidence type="ECO:0000256" key="1">
    <source>
        <dbReference type="SAM" id="MobiDB-lite"/>
    </source>
</evidence>
<evidence type="ECO:0000259" key="2">
    <source>
        <dbReference type="PROSITE" id="PS50020"/>
    </source>
</evidence>
<dbReference type="OrthoDB" id="2444812at2759"/>
<accession>A0A6G0U9I7</accession>
<feature type="domain" description="WW" evidence="2">
    <location>
        <begin position="71"/>
        <end position="99"/>
    </location>
</feature>
<feature type="region of interest" description="Disordered" evidence="1">
    <location>
        <begin position="503"/>
        <end position="538"/>
    </location>
</feature>
<dbReference type="InterPro" id="IPR053076">
    <property type="entry name" value="WW_domain_protein"/>
</dbReference>
<organism evidence="3 4">
    <name type="scientific">Aphis glycines</name>
    <name type="common">Soybean aphid</name>
    <dbReference type="NCBI Taxonomy" id="307491"/>
    <lineage>
        <taxon>Eukaryota</taxon>
        <taxon>Metazoa</taxon>
        <taxon>Ecdysozoa</taxon>
        <taxon>Arthropoda</taxon>
        <taxon>Hexapoda</taxon>
        <taxon>Insecta</taxon>
        <taxon>Pterygota</taxon>
        <taxon>Neoptera</taxon>
        <taxon>Paraneoptera</taxon>
        <taxon>Hemiptera</taxon>
        <taxon>Sternorrhyncha</taxon>
        <taxon>Aphidomorpha</taxon>
        <taxon>Aphidoidea</taxon>
        <taxon>Aphididae</taxon>
        <taxon>Aphidini</taxon>
        <taxon>Aphis</taxon>
        <taxon>Aphis</taxon>
    </lineage>
</organism>
<dbReference type="AlphaFoldDB" id="A0A6G0U9I7"/>
<dbReference type="SUPFAM" id="SSF51045">
    <property type="entry name" value="WW domain"/>
    <property type="match status" value="2"/>
</dbReference>
<name>A0A6G0U9I7_APHGL</name>
<keyword evidence="4" id="KW-1185">Reference proteome</keyword>
<dbReference type="Gene3D" id="2.20.70.10">
    <property type="match status" value="2"/>
</dbReference>
<dbReference type="PANTHER" id="PTHR46697:SF1">
    <property type="entry name" value="FORMIN-BINDING PROTEIN 4"/>
    <property type="match status" value="1"/>
</dbReference>
<dbReference type="InterPro" id="IPR036020">
    <property type="entry name" value="WW_dom_sf"/>
</dbReference>
<sequence length="657" mass="74703">MVLRAACAFPSDKYFVSQRFLTISTMNRRKLKLDMTHSSSDGESREIENYVNNVKEQIMNTTEHNNSDYVWQECYDDVSGFIYYWNTQTNKVTWEKPEHYETAHSIENQDVLNKTKHSRKRLSSDSLPTLDPNSCNGSKKSKLESKVLSALVAYGSDSSEDENEDDMDQKTTILQRLQQKAEMFKQKELAKLPKASSPGPCKTNGQPDILDIIDKEVPPDYLVEKSNTSKSSEKNTTGDIFDILKSEVPPDYANDTLNNNSEEENKLIVPLDSNTNGKLHPKTIVNDSKSKYQSNTDEKINNLTLDSFKENSLKSINLIANYGEEDSEDLDDQKSELNEKSLSYVQDPCANIKIGFGYSVSSNHKNGGSINFVKGETINVHDSHNSNKNNVLTKHEKDTIKNCDTKKSKNYIEDLSLLISSKLHFLSDCEDNEKLSSVQTLMEAWKDNSLNDEYFSKWLDEMAIELCTLEESVAPDGWTCQWDKINTRYYYQNDVDGRTQWQYPTEESERTPSPPMISNASTPPPPNISEQNSCHSEPVDMDIDEDNHKEDTEIIVPPIPGDELSYELNSFYADLAQFESKPVIETMIAVPSPEIIETVANLKTPVDAFKNTNDEEKEIVKPKKKKKVGKLDVGLGLKQKYVSSLVQKWQQIQNEIK</sequence>
<dbReference type="PROSITE" id="PS50020">
    <property type="entry name" value="WW_DOMAIN_2"/>
    <property type="match status" value="2"/>
</dbReference>
<reference evidence="3 4" key="1">
    <citation type="submission" date="2019-08" db="EMBL/GenBank/DDBJ databases">
        <title>The genome of the soybean aphid Biotype 1, its phylome, world population structure and adaptation to the North American continent.</title>
        <authorList>
            <person name="Giordano R."/>
            <person name="Donthu R.K."/>
            <person name="Hernandez A.G."/>
            <person name="Wright C.L."/>
            <person name="Zimin A.V."/>
        </authorList>
    </citation>
    <scope>NUCLEOTIDE SEQUENCE [LARGE SCALE GENOMIC DNA]</scope>
    <source>
        <tissue evidence="3">Whole aphids</tissue>
    </source>
</reference>
<evidence type="ECO:0000313" key="4">
    <source>
        <dbReference type="Proteomes" id="UP000475862"/>
    </source>
</evidence>
<dbReference type="PROSITE" id="PS01159">
    <property type="entry name" value="WW_DOMAIN_1"/>
    <property type="match status" value="1"/>
</dbReference>
<dbReference type="CDD" id="cd00201">
    <property type="entry name" value="WW"/>
    <property type="match status" value="2"/>
</dbReference>
<comment type="caution">
    <text evidence="3">The sequence shown here is derived from an EMBL/GenBank/DDBJ whole genome shotgun (WGS) entry which is preliminary data.</text>
</comment>
<feature type="compositionally biased region" description="Polar residues" evidence="1">
    <location>
        <begin position="124"/>
        <end position="137"/>
    </location>
</feature>
<dbReference type="InterPro" id="IPR001202">
    <property type="entry name" value="WW_dom"/>
</dbReference>
<dbReference type="SMART" id="SM00456">
    <property type="entry name" value="WW"/>
    <property type="match status" value="2"/>
</dbReference>
<dbReference type="PANTHER" id="PTHR46697">
    <property type="entry name" value="FORMIN-BINDING PROTEIN 4"/>
    <property type="match status" value="1"/>
</dbReference>
<feature type="domain" description="WW" evidence="2">
    <location>
        <begin position="472"/>
        <end position="506"/>
    </location>
</feature>
<protein>
    <recommendedName>
        <fullName evidence="2">WW domain-containing protein</fullName>
    </recommendedName>
</protein>
<dbReference type="Pfam" id="PF00397">
    <property type="entry name" value="WW"/>
    <property type="match status" value="1"/>
</dbReference>
<feature type="region of interest" description="Disordered" evidence="1">
    <location>
        <begin position="105"/>
        <end position="141"/>
    </location>
</feature>
<dbReference type="EMBL" id="VYZN01000001">
    <property type="protein sequence ID" value="KAE9545617.1"/>
    <property type="molecule type" value="Genomic_DNA"/>
</dbReference>